<evidence type="ECO:0000256" key="1">
    <source>
        <dbReference type="SAM" id="Phobius"/>
    </source>
</evidence>
<dbReference type="eggNOG" id="ENOG502ZEH1">
    <property type="taxonomic scope" value="Bacteria"/>
</dbReference>
<organism evidence="2 3">
    <name type="scientific">Blautia hansenii DSM 20583</name>
    <dbReference type="NCBI Taxonomy" id="537007"/>
    <lineage>
        <taxon>Bacteria</taxon>
        <taxon>Bacillati</taxon>
        <taxon>Bacillota</taxon>
        <taxon>Clostridia</taxon>
        <taxon>Lachnospirales</taxon>
        <taxon>Lachnospiraceae</taxon>
        <taxon>Blautia</taxon>
    </lineage>
</organism>
<proteinExistence type="predicted"/>
<dbReference type="EMBL" id="ABYU02000012">
    <property type="protein sequence ID" value="EEX22041.1"/>
    <property type="molecule type" value="Genomic_DNA"/>
</dbReference>
<sequence length="87" mass="9353">MIKQEERKMKKIHGIVLAIIGIIAALFGIVLRLKENTAISIIGGADGPTSIYVAGKISNVPVTISVILGIVLLVIGVFVIIRNYKKK</sequence>
<keyword evidence="1" id="KW-0812">Transmembrane</keyword>
<feature type="transmembrane region" description="Helical" evidence="1">
    <location>
        <begin position="12"/>
        <end position="31"/>
    </location>
</feature>
<dbReference type="STRING" id="537007.BLAHAN_05008"/>
<accession>C9L6J7</accession>
<dbReference type="AlphaFoldDB" id="C9L6J7"/>
<dbReference type="GO" id="GO:0016829">
    <property type="term" value="F:lyase activity"/>
    <property type="evidence" value="ECO:0007669"/>
    <property type="project" value="InterPro"/>
</dbReference>
<dbReference type="GO" id="GO:0006814">
    <property type="term" value="P:sodium ion transport"/>
    <property type="evidence" value="ECO:0007669"/>
    <property type="project" value="InterPro"/>
</dbReference>
<keyword evidence="1" id="KW-0472">Membrane</keyword>
<reference evidence="2" key="1">
    <citation type="submission" date="2009-09" db="EMBL/GenBank/DDBJ databases">
        <authorList>
            <person name="Weinstock G."/>
            <person name="Sodergren E."/>
            <person name="Clifton S."/>
            <person name="Fulton L."/>
            <person name="Fulton B."/>
            <person name="Courtney L."/>
            <person name="Fronick C."/>
            <person name="Harrison M."/>
            <person name="Strong C."/>
            <person name="Farmer C."/>
            <person name="Delahaunty K."/>
            <person name="Markovic C."/>
            <person name="Hall O."/>
            <person name="Minx P."/>
            <person name="Tomlinson C."/>
            <person name="Mitreva M."/>
            <person name="Nelson J."/>
            <person name="Hou S."/>
            <person name="Wollam A."/>
            <person name="Pepin K.H."/>
            <person name="Johnson M."/>
            <person name="Bhonagiri V."/>
            <person name="Nash W.E."/>
            <person name="Warren W."/>
            <person name="Chinwalla A."/>
            <person name="Mardis E.R."/>
            <person name="Wilson R.K."/>
        </authorList>
    </citation>
    <scope>NUCLEOTIDE SEQUENCE [LARGE SCALE GENOMIC DNA]</scope>
    <source>
        <strain evidence="2">DSM 20583</strain>
    </source>
</reference>
<evidence type="ECO:0000313" key="2">
    <source>
        <dbReference type="EMBL" id="EEX22041.1"/>
    </source>
</evidence>
<feature type="transmembrane region" description="Helical" evidence="1">
    <location>
        <begin position="62"/>
        <end position="81"/>
    </location>
</feature>
<dbReference type="HOGENOM" id="CLU_181350_0_0_9"/>
<dbReference type="Proteomes" id="UP000003755">
    <property type="component" value="Unassembled WGS sequence"/>
</dbReference>
<comment type="caution">
    <text evidence="2">The sequence shown here is derived from an EMBL/GenBank/DDBJ whole genome shotgun (WGS) entry which is preliminary data.</text>
</comment>
<dbReference type="Pfam" id="PF03977">
    <property type="entry name" value="OAD_beta"/>
    <property type="match status" value="1"/>
</dbReference>
<name>C9L6J7_BLAHA</name>
<protein>
    <submittedName>
        <fullName evidence="2">Uncharacterized protein</fullName>
    </submittedName>
</protein>
<dbReference type="InterPro" id="IPR005661">
    <property type="entry name" value="OadB_MmdB"/>
</dbReference>
<evidence type="ECO:0000313" key="3">
    <source>
        <dbReference type="Proteomes" id="UP000003755"/>
    </source>
</evidence>
<keyword evidence="1" id="KW-1133">Transmembrane helix</keyword>
<gene>
    <name evidence="2" type="ORF">BLAHAN_05008</name>
</gene>
<keyword evidence="3" id="KW-1185">Reference proteome</keyword>